<evidence type="ECO:0000313" key="23">
    <source>
        <dbReference type="EMBL" id="KAJ6634010.1"/>
    </source>
</evidence>
<keyword evidence="13" id="KW-0560">Oxidoreductase</keyword>
<evidence type="ECO:0000259" key="22">
    <source>
        <dbReference type="PROSITE" id="PS50287"/>
    </source>
</evidence>
<keyword evidence="15" id="KW-0472">Membrane</keyword>
<dbReference type="EMBL" id="WJQU01000003">
    <property type="protein sequence ID" value="KAJ6637640.1"/>
    <property type="molecule type" value="Genomic_DNA"/>
</dbReference>
<dbReference type="PANTHER" id="PTHR45817">
    <property type="entry name" value="LYSYL OXIDASE-LIKE-RELATED"/>
    <property type="match status" value="1"/>
</dbReference>
<comment type="catalytic activity">
    <reaction evidence="19">
        <text>L-lysyl-[protein] + O2 + H2O = (S)-2-amino-6-oxohexanoyl-[protein] + H2O2 + NH4(+)</text>
        <dbReference type="Rhea" id="RHEA:24544"/>
        <dbReference type="Rhea" id="RHEA-COMP:9752"/>
        <dbReference type="Rhea" id="RHEA-COMP:12448"/>
        <dbReference type="ChEBI" id="CHEBI:15377"/>
        <dbReference type="ChEBI" id="CHEBI:15379"/>
        <dbReference type="ChEBI" id="CHEBI:16240"/>
        <dbReference type="ChEBI" id="CHEBI:28938"/>
        <dbReference type="ChEBI" id="CHEBI:29969"/>
        <dbReference type="ChEBI" id="CHEBI:131803"/>
        <dbReference type="EC" id="1.4.3.13"/>
    </reaction>
</comment>
<feature type="domain" description="SRCR" evidence="22">
    <location>
        <begin position="181"/>
        <end position="285"/>
    </location>
</feature>
<evidence type="ECO:0000256" key="10">
    <source>
        <dbReference type="ARBA" id="ARBA00022737"/>
    </source>
</evidence>
<proteinExistence type="inferred from homology"/>
<evidence type="ECO:0000256" key="7">
    <source>
        <dbReference type="ARBA" id="ARBA00022692"/>
    </source>
</evidence>
<evidence type="ECO:0000256" key="6">
    <source>
        <dbReference type="ARBA" id="ARBA00022525"/>
    </source>
</evidence>
<evidence type="ECO:0000256" key="11">
    <source>
        <dbReference type="ARBA" id="ARBA00022772"/>
    </source>
</evidence>
<keyword evidence="14" id="KW-0186">Copper</keyword>
<dbReference type="InterPro" id="IPR036772">
    <property type="entry name" value="SRCR-like_dom_sf"/>
</dbReference>
<keyword evidence="11" id="KW-0801">TPQ</keyword>
<dbReference type="PROSITE" id="PS50287">
    <property type="entry name" value="SRCR_2"/>
    <property type="match status" value="2"/>
</dbReference>
<evidence type="ECO:0000256" key="12">
    <source>
        <dbReference type="ARBA" id="ARBA00022989"/>
    </source>
</evidence>
<evidence type="ECO:0000256" key="13">
    <source>
        <dbReference type="ARBA" id="ARBA00023002"/>
    </source>
</evidence>
<dbReference type="Pfam" id="PF01186">
    <property type="entry name" value="Lysyl_oxidase"/>
    <property type="match status" value="1"/>
</dbReference>
<dbReference type="InterPro" id="IPR050912">
    <property type="entry name" value="LOX-like_protein"/>
</dbReference>
<sequence>MCQPKILIVQLHYVLLFLIPQVTVDAVRTYEEAKRLRESLVNSMLKPLPKDGKIRLVGGESESEGNVEIFHDRKWGSICDDEWDSNEGIVACRQLGYPGLVKVTHNSYFGSASKKFWMDNMLCDGTESKLKNCRFDDWGRHDCNASEAAGIVCTNPSAQNVTKKIRPRKKIHLIRNKNSQLRLTGGNSIYEGQVELRINGSSWGSICGDGWSLLEANVVCRSLRLGYASAAVQTEYFGGAKLSKLMLSGSECRGNESSFFDCMFDEPRDIKCPGPTNHVAAVVCSEKMSDLIFDHLGLEQTAHLEDRSLYYLQCAMEENCLASQAYVVRKENPNWHYETRRLLKFTAKVVNTGTDDFRSYIPKHLWEWHSCHMHYHSMEVFAVFNIFNDKNETVAEGHKASFCLEDNQCLPNVKPKYACANFGDQGISVNCSDIYRFNIDCQWIDITELEVGTYTIKIAVNAEFKVPEQTFENNAAVCTLLYTETYARVFNCHLERP</sequence>
<dbReference type="AlphaFoldDB" id="A0A9Q0MQ80"/>
<feature type="signal peptide" evidence="21">
    <location>
        <begin position="1"/>
        <end position="26"/>
    </location>
</feature>
<evidence type="ECO:0000256" key="16">
    <source>
        <dbReference type="ARBA" id="ARBA00023157"/>
    </source>
</evidence>
<dbReference type="Gene3D" id="3.10.250.10">
    <property type="entry name" value="SRCR-like domain"/>
    <property type="match status" value="2"/>
</dbReference>
<organism evidence="23 25">
    <name type="scientific">Pseudolycoriella hygida</name>
    <dbReference type="NCBI Taxonomy" id="35572"/>
    <lineage>
        <taxon>Eukaryota</taxon>
        <taxon>Metazoa</taxon>
        <taxon>Ecdysozoa</taxon>
        <taxon>Arthropoda</taxon>
        <taxon>Hexapoda</taxon>
        <taxon>Insecta</taxon>
        <taxon>Pterygota</taxon>
        <taxon>Neoptera</taxon>
        <taxon>Endopterygota</taxon>
        <taxon>Diptera</taxon>
        <taxon>Nematocera</taxon>
        <taxon>Sciaroidea</taxon>
        <taxon>Sciaridae</taxon>
        <taxon>Pseudolycoriella</taxon>
    </lineage>
</organism>
<keyword evidence="5" id="KW-0886">LTQ</keyword>
<evidence type="ECO:0000256" key="5">
    <source>
        <dbReference type="ARBA" id="ARBA00022477"/>
    </source>
</evidence>
<dbReference type="OrthoDB" id="547291at2759"/>
<dbReference type="SUPFAM" id="SSF56487">
    <property type="entry name" value="SRCR-like"/>
    <property type="match status" value="2"/>
</dbReference>
<keyword evidence="10" id="KW-0677">Repeat</keyword>
<evidence type="ECO:0000256" key="21">
    <source>
        <dbReference type="SAM" id="SignalP"/>
    </source>
</evidence>
<dbReference type="InterPro" id="IPR001190">
    <property type="entry name" value="SRCR"/>
</dbReference>
<evidence type="ECO:0000256" key="14">
    <source>
        <dbReference type="ARBA" id="ARBA00023008"/>
    </source>
</evidence>
<comment type="caution">
    <text evidence="23">The sequence shown here is derived from an EMBL/GenBank/DDBJ whole genome shotgun (WGS) entry which is preliminary data.</text>
</comment>
<dbReference type="InterPro" id="IPR001695">
    <property type="entry name" value="Lysyl_oxidase"/>
</dbReference>
<dbReference type="GO" id="GO:0004720">
    <property type="term" value="F:protein-lysine 6-oxidase activity"/>
    <property type="evidence" value="ECO:0007669"/>
    <property type="project" value="UniProtKB-EC"/>
</dbReference>
<keyword evidence="6" id="KW-0964">Secreted</keyword>
<evidence type="ECO:0000256" key="3">
    <source>
        <dbReference type="ARBA" id="ARBA00004239"/>
    </source>
</evidence>
<dbReference type="PRINTS" id="PR00074">
    <property type="entry name" value="LYSYLOXIDASE"/>
</dbReference>
<evidence type="ECO:0000256" key="8">
    <source>
        <dbReference type="ARBA" id="ARBA00022723"/>
    </source>
</evidence>
<dbReference type="EMBL" id="WJQU01001247">
    <property type="protein sequence ID" value="KAJ6634010.1"/>
    <property type="molecule type" value="Genomic_DNA"/>
</dbReference>
<evidence type="ECO:0000256" key="20">
    <source>
        <dbReference type="PROSITE-ProRule" id="PRU00196"/>
    </source>
</evidence>
<keyword evidence="16 20" id="KW-1015">Disulfide bond</keyword>
<evidence type="ECO:0000313" key="24">
    <source>
        <dbReference type="EMBL" id="KAJ6637640.1"/>
    </source>
</evidence>
<dbReference type="PANTHER" id="PTHR45817:SF4">
    <property type="entry name" value="LYSYL OXIDASE-LIKE-RELATED"/>
    <property type="match status" value="1"/>
</dbReference>
<feature type="disulfide bond" evidence="20">
    <location>
        <begin position="123"/>
        <end position="133"/>
    </location>
</feature>
<comment type="caution">
    <text evidence="20">Lacks conserved residue(s) required for the propagation of feature annotation.</text>
</comment>
<accession>A0A9Q0MQ80</accession>
<feature type="disulfide bond" evidence="20">
    <location>
        <begin position="92"/>
        <end position="153"/>
    </location>
</feature>
<evidence type="ECO:0000256" key="1">
    <source>
        <dbReference type="ARBA" id="ARBA00001935"/>
    </source>
</evidence>
<keyword evidence="12" id="KW-1133">Transmembrane helix</keyword>
<comment type="cofactor">
    <cofactor evidence="1">
        <name>Cu cation</name>
        <dbReference type="ChEBI" id="CHEBI:23378"/>
    </cofactor>
</comment>
<dbReference type="PRINTS" id="PR00258">
    <property type="entry name" value="SPERACTRCPTR"/>
</dbReference>
<keyword evidence="17" id="KW-0325">Glycoprotein</keyword>
<keyword evidence="25" id="KW-1185">Reference proteome</keyword>
<dbReference type="SMART" id="SM00202">
    <property type="entry name" value="SR"/>
    <property type="match status" value="2"/>
</dbReference>
<reference evidence="23" key="1">
    <citation type="submission" date="2022-07" db="EMBL/GenBank/DDBJ databases">
        <authorList>
            <person name="Trinca V."/>
            <person name="Uliana J.V.C."/>
            <person name="Torres T.T."/>
            <person name="Ward R.J."/>
            <person name="Monesi N."/>
        </authorList>
    </citation>
    <scope>NUCLEOTIDE SEQUENCE</scope>
    <source>
        <strain evidence="23">HSMRA1968</strain>
        <tissue evidence="23">Whole embryos</tissue>
    </source>
</reference>
<dbReference type="FunFam" id="3.10.250.10:FF:000035">
    <property type="entry name" value="Lysyl oxidase-like 2"/>
    <property type="match status" value="1"/>
</dbReference>
<evidence type="ECO:0000256" key="15">
    <source>
        <dbReference type="ARBA" id="ARBA00023136"/>
    </source>
</evidence>
<keyword evidence="7" id="KW-0812">Transmembrane</keyword>
<evidence type="ECO:0000256" key="19">
    <source>
        <dbReference type="ARBA" id="ARBA00047861"/>
    </source>
</evidence>
<evidence type="ECO:0000256" key="4">
    <source>
        <dbReference type="ARBA" id="ARBA00007492"/>
    </source>
</evidence>
<evidence type="ECO:0000256" key="2">
    <source>
        <dbReference type="ARBA" id="ARBA00004167"/>
    </source>
</evidence>
<evidence type="ECO:0000256" key="17">
    <source>
        <dbReference type="ARBA" id="ARBA00023180"/>
    </source>
</evidence>
<dbReference type="Proteomes" id="UP001151699">
    <property type="component" value="Chromosome X"/>
</dbReference>
<comment type="similarity">
    <text evidence="4">Belongs to the lysyl oxidase family.</text>
</comment>
<keyword evidence="9 21" id="KW-0732">Signal</keyword>
<dbReference type="InterPro" id="IPR019828">
    <property type="entry name" value="Lysyl_oxidase_CS"/>
</dbReference>
<dbReference type="GO" id="GO:0005507">
    <property type="term" value="F:copper ion binding"/>
    <property type="evidence" value="ECO:0007669"/>
    <property type="project" value="InterPro"/>
</dbReference>
<keyword evidence="8" id="KW-0479">Metal-binding</keyword>
<feature type="disulfide bond" evidence="20">
    <location>
        <begin position="252"/>
        <end position="262"/>
    </location>
</feature>
<name>A0A9Q0MQ80_9DIPT</name>
<dbReference type="PROSITE" id="PS00926">
    <property type="entry name" value="LYSYL_OXIDASE"/>
    <property type="match status" value="1"/>
</dbReference>
<feature type="domain" description="SRCR" evidence="22">
    <location>
        <begin position="54"/>
        <end position="154"/>
    </location>
</feature>
<dbReference type="EC" id="1.4.3.13" evidence="18"/>
<dbReference type="Pfam" id="PF00530">
    <property type="entry name" value="SRCR"/>
    <property type="match status" value="2"/>
</dbReference>
<feature type="disulfide bond" evidence="20">
    <location>
        <begin position="79"/>
        <end position="143"/>
    </location>
</feature>
<dbReference type="GO" id="GO:0005615">
    <property type="term" value="C:extracellular space"/>
    <property type="evidence" value="ECO:0007669"/>
    <property type="project" value="TreeGrafter"/>
</dbReference>
<dbReference type="GO" id="GO:0016020">
    <property type="term" value="C:membrane"/>
    <property type="evidence" value="ECO:0007669"/>
    <property type="project" value="UniProtKB-SubCell"/>
</dbReference>
<protein>
    <recommendedName>
        <fullName evidence="18">protein-lysine 6-oxidase</fullName>
        <ecNumber evidence="18">1.4.3.13</ecNumber>
    </recommendedName>
</protein>
<comment type="subcellular location">
    <subcellularLocation>
        <location evidence="2">Membrane</location>
        <topology evidence="2">Single-pass membrane protein</topology>
    </subcellularLocation>
    <subcellularLocation>
        <location evidence="3">Secreted</location>
        <location evidence="3">Extracellular space</location>
    </subcellularLocation>
</comment>
<gene>
    <name evidence="23" type="primary">LOXL2_1</name>
    <name evidence="24" type="synonym">LOXL2_0</name>
    <name evidence="24" type="ORF">Bhyg_10371</name>
    <name evidence="23" type="ORF">Bhyg_17816</name>
</gene>
<dbReference type="FunFam" id="3.10.250.10:FF:000016">
    <property type="entry name" value="Scavenger receptor cysteine-rich protein type 12"/>
    <property type="match status" value="1"/>
</dbReference>
<evidence type="ECO:0000313" key="25">
    <source>
        <dbReference type="Proteomes" id="UP001151699"/>
    </source>
</evidence>
<evidence type="ECO:0000256" key="9">
    <source>
        <dbReference type="ARBA" id="ARBA00022729"/>
    </source>
</evidence>
<evidence type="ECO:0000256" key="18">
    <source>
        <dbReference type="ARBA" id="ARBA00038869"/>
    </source>
</evidence>
<dbReference type="PROSITE" id="PS00420">
    <property type="entry name" value="SRCR_1"/>
    <property type="match status" value="1"/>
</dbReference>
<feature type="chain" id="PRO_5040712170" description="protein-lysine 6-oxidase" evidence="21">
    <location>
        <begin position="27"/>
        <end position="497"/>
    </location>
</feature>